<evidence type="ECO:0000259" key="6">
    <source>
        <dbReference type="PROSITE" id="PS51382"/>
    </source>
</evidence>
<evidence type="ECO:0000256" key="1">
    <source>
        <dbReference type="ARBA" id="ARBA00022737"/>
    </source>
</evidence>
<keyword evidence="2" id="KW-0378">Hydrolase</keyword>
<dbReference type="InterPro" id="IPR002110">
    <property type="entry name" value="Ankyrin_rpt"/>
</dbReference>
<dbReference type="CDD" id="cd14483">
    <property type="entry name" value="SPX_PHO81_NUC-2_like"/>
    <property type="match status" value="1"/>
</dbReference>
<dbReference type="InterPro" id="IPR004331">
    <property type="entry name" value="SPX_dom"/>
</dbReference>
<feature type="region of interest" description="Disordered" evidence="5">
    <location>
        <begin position="369"/>
        <end position="400"/>
    </location>
</feature>
<evidence type="ECO:0000256" key="4">
    <source>
        <dbReference type="PROSITE-ProRule" id="PRU00023"/>
    </source>
</evidence>
<evidence type="ECO:0000256" key="5">
    <source>
        <dbReference type="SAM" id="MobiDB-lite"/>
    </source>
</evidence>
<dbReference type="Pfam" id="PF25329">
    <property type="entry name" value="C2_GDE1"/>
    <property type="match status" value="1"/>
</dbReference>
<organism evidence="8 9">
    <name type="scientific">Cercospora berteroae</name>
    <dbReference type="NCBI Taxonomy" id="357750"/>
    <lineage>
        <taxon>Eukaryota</taxon>
        <taxon>Fungi</taxon>
        <taxon>Dikarya</taxon>
        <taxon>Ascomycota</taxon>
        <taxon>Pezizomycotina</taxon>
        <taxon>Dothideomycetes</taxon>
        <taxon>Dothideomycetidae</taxon>
        <taxon>Mycosphaerellales</taxon>
        <taxon>Mycosphaerellaceae</taxon>
        <taxon>Cercospora</taxon>
    </lineage>
</organism>
<dbReference type="PROSITE" id="PS50088">
    <property type="entry name" value="ANK_REPEAT"/>
    <property type="match status" value="2"/>
</dbReference>
<accession>A0A2S6BRR3</accession>
<dbReference type="PROSITE" id="PS50297">
    <property type="entry name" value="ANK_REP_REGION"/>
    <property type="match status" value="1"/>
</dbReference>
<dbReference type="InterPro" id="IPR017946">
    <property type="entry name" value="PLC-like_Pdiesterase_TIM-brl"/>
</dbReference>
<gene>
    <name evidence="8" type="ORF">CBER1_04843</name>
</gene>
<dbReference type="EMBL" id="PNEN01001792">
    <property type="protein sequence ID" value="PPJ50150.1"/>
    <property type="molecule type" value="Genomic_DNA"/>
</dbReference>
<feature type="compositionally biased region" description="Polar residues" evidence="5">
    <location>
        <begin position="135"/>
        <end position="147"/>
    </location>
</feature>
<feature type="domain" description="SPX" evidence="6">
    <location>
        <begin position="725"/>
        <end position="889"/>
    </location>
</feature>
<dbReference type="InterPro" id="IPR030395">
    <property type="entry name" value="GP_PDE_dom"/>
</dbReference>
<feature type="region of interest" description="Disordered" evidence="5">
    <location>
        <begin position="98"/>
        <end position="207"/>
    </location>
</feature>
<evidence type="ECO:0000313" key="9">
    <source>
        <dbReference type="Proteomes" id="UP000237631"/>
    </source>
</evidence>
<dbReference type="InterPro" id="IPR057506">
    <property type="entry name" value="C2_GPCPD1"/>
</dbReference>
<dbReference type="InterPro" id="IPR036770">
    <property type="entry name" value="Ankyrin_rpt-contain_sf"/>
</dbReference>
<feature type="compositionally biased region" description="Basic and acidic residues" evidence="5">
    <location>
        <begin position="105"/>
        <end position="115"/>
    </location>
</feature>
<dbReference type="SUPFAM" id="SSF48403">
    <property type="entry name" value="Ankyrin repeat"/>
    <property type="match status" value="1"/>
</dbReference>
<dbReference type="Proteomes" id="UP000237631">
    <property type="component" value="Unassembled WGS sequence"/>
</dbReference>
<dbReference type="Pfam" id="PF13637">
    <property type="entry name" value="Ank_4"/>
    <property type="match status" value="1"/>
</dbReference>
<feature type="region of interest" description="Disordered" evidence="5">
    <location>
        <begin position="225"/>
        <end position="277"/>
    </location>
</feature>
<dbReference type="GO" id="GO:0046475">
    <property type="term" value="P:glycerophospholipid catabolic process"/>
    <property type="evidence" value="ECO:0007669"/>
    <property type="project" value="TreeGrafter"/>
</dbReference>
<dbReference type="Gene3D" id="1.25.40.20">
    <property type="entry name" value="Ankyrin repeat-containing domain"/>
    <property type="match status" value="1"/>
</dbReference>
<feature type="compositionally biased region" description="Polar residues" evidence="5">
    <location>
        <begin position="116"/>
        <end position="125"/>
    </location>
</feature>
<dbReference type="OrthoDB" id="1577640at2759"/>
<sequence length="1740" mass="192149">MAPQDPHREHVFRTVLLDVKASHENEDGRYGDLAAQIGSLDVLIKRHDLKVKLQRKEVCTPDAKQLRRLLVKAFEGVSVFTARMQVLNAGQQKLYFGESSLEPQSPRELKSKEWTTRQQASSDSSRLPPVDPGKLSSSMATGWSSHVASPAGNLGINSQPNGGQKMPPTKIRRRVTTGLVASSKLSDDISREIPNAQSDNASSDDRDGAVKLKSIVAVDLSVDAANKPSPSSLQKNKHRGVPIPGLRRNAEVTLESEVSRKSKKRVGNKDEQSSVNDARLDDLCSAAKQSADTRLQGTDQWVSKQSDVFDKQPEHATQEQHDSTGRGTYHKADGARALDEGNYTRAHAHVDSEPQSGGYGLAINGQESRSKSMMYGRSTPSETQTFVDRDTSKSAPTPVRQTVGQGVGVAAPGVADDNDRRAAAFRRPLAQGTKAPQHLGPDLVSTTIDLDAGPRYPANLRLVGDLTQRVTATVSAIRGIASTIVTSCHLLETPPSLMTDPDGNTERLYKRMFSTDDTFWMSNAMLFLGEGENTAETLLCGLIGASLYDRIWSQPVPWQTPQDFLSSWRDVMPIAARLQRSAGDKLSFEHLILQIGADRLKDNSDFDRGELQPRAKEHAESLFMSIIPQLRHMNTKLKISRPQRDKVLRSLAGVFADSLKLRGRLDAATADYQYYWPCSGTEFEKSRMQELRGYDEGGVVDKAMACIFPGIGVKGQGTVLIKAPVKFGKHIQKRQLDIPEYAASFVDYKALKKLIKKLSATPILAALHQGPNGEPLQDSQASLQANKATFFFRLERELEKVNTFYLQKEAELKLRLRTLLDKKRGVQHRATPASKLSSTYVTLDEGFRLFSNDLDKLQQFVEVNQTAFSKILKKWDKTSKSRTKELYLSRAVDVQPCFNRDVISDLSDQATTGLLELQAWAEGEKIAYTPAVELENRVQPSAQDEEVDNQVFQAINAGNVGLVREWSSRVAASPEAAERISRIFLTTVNHAAPAAQEVLYATGLVDFNFADSINERNCIHEAAVCGKVDVLKAALANNANIRAPDVYGRLPLHYACMHGRVDMIRVLVAAAPDTVDSRDLDHFTPLIHGIVHSQLGSVQEMLQVGAIVNQTSSTSHIPLNLACQYGSAQIVQQILRFRPQILPDAEGLYPQHLVARFGGDTQILQMLKDYGVDMDQPDKLYQWTPIFHAASEGHLECLRQLLDFNVDPAVLDEKDLNAMYYAAWEGKLDCMQLLVQAGAASGATSARDPMDLQPVPGEPPPLTIAATPTQTHPDAENIPSLELPPPIIPLRRYGHNFLDTTKTFIQLSFGEKEGEAIEFYGDSKYPAARLTISSKSSDLIPRNLPLPIQDDMKNLSFQIEDLDNFSIDFDIFPTFGSKVIARAAASSRVFTGKASSSGDWHLELFDPRLRAIGRVSFHYQVVTPFHGIPLEITHFATYWKATSQFENHPSNLITGSSLSGDFLRLLVQVTADGVPVLYNNWSLPSSRNDLVSRLTYQEFRDQALQAGLGKGVIKDLVNSGINRENLAAAQQIIAQSRCSLESLLAILPADLHLEMHVCYPTRAEEEAMRLGPTQNINVVVDGVLKVVFDHARHLRELNDSPQRSFVFSSYNPDVCIALNWKQPNYPVLLCNELGVAPEINGDAVLNSNIVTNCGRRDMSIKESVRIAQSNNFMGLICTSRLLDLVPSLASSVKEAGLVLMSDYSNDRAHTRQPSILSLPKGADGLLLNNAVLRFKDQIEQ</sequence>
<dbReference type="InterPro" id="IPR051578">
    <property type="entry name" value="GDPD"/>
</dbReference>
<dbReference type="PROSITE" id="PS51382">
    <property type="entry name" value="SPX"/>
    <property type="match status" value="1"/>
</dbReference>
<evidence type="ECO:0000256" key="3">
    <source>
        <dbReference type="ARBA" id="ARBA00023043"/>
    </source>
</evidence>
<comment type="caution">
    <text evidence="8">The sequence shown here is derived from an EMBL/GenBank/DDBJ whole genome shotgun (WGS) entry which is preliminary data.</text>
</comment>
<protein>
    <recommendedName>
        <fullName evidence="10">Ankyrin repeat protein nuc-2</fullName>
    </recommendedName>
</protein>
<keyword evidence="1" id="KW-0677">Repeat</keyword>
<name>A0A2S6BRR3_9PEZI</name>
<feature type="domain" description="GP-PDE" evidence="7">
    <location>
        <begin position="1432"/>
        <end position="1737"/>
    </location>
</feature>
<keyword evidence="3 4" id="KW-0040">ANK repeat</keyword>
<dbReference type="Gene3D" id="3.20.20.190">
    <property type="entry name" value="Phosphatidylinositol (PI) phosphodiesterase"/>
    <property type="match status" value="1"/>
</dbReference>
<evidence type="ECO:0000256" key="2">
    <source>
        <dbReference type="ARBA" id="ARBA00022801"/>
    </source>
</evidence>
<dbReference type="PANTHER" id="PTHR22958:SF23">
    <property type="entry name" value="DEPENDENT KINASE INHIBITOR PHO81, PUTATIVE (AFU_ORTHOLOGUE AFUA_4G06020)-RELATED"/>
    <property type="match status" value="1"/>
</dbReference>
<dbReference type="PANTHER" id="PTHR22958">
    <property type="entry name" value="GLYCEROPHOSPHORYL DIESTER PHOSPHODIESTERASE"/>
    <property type="match status" value="1"/>
</dbReference>
<dbReference type="Pfam" id="PF03105">
    <property type="entry name" value="SPX"/>
    <property type="match status" value="1"/>
</dbReference>
<dbReference type="Pfam" id="PF12796">
    <property type="entry name" value="Ank_2"/>
    <property type="match status" value="1"/>
</dbReference>
<dbReference type="GO" id="GO:0047389">
    <property type="term" value="F:glycerophosphocholine phosphodiesterase activity"/>
    <property type="evidence" value="ECO:0007669"/>
    <property type="project" value="TreeGrafter"/>
</dbReference>
<dbReference type="STRING" id="357750.A0A2S6BRR3"/>
<reference evidence="9" key="1">
    <citation type="journal article" date="2017" name="bioRxiv">
        <title>Conservation of a gene cluster reveals novel cercosporin biosynthetic mechanisms and extends production to the genus Colletotrichum.</title>
        <authorList>
            <person name="de Jonge R."/>
            <person name="Ebert M.K."/>
            <person name="Huitt-Roehl C.R."/>
            <person name="Pal P."/>
            <person name="Suttle J.C."/>
            <person name="Spanner R.E."/>
            <person name="Neubauer J.D."/>
            <person name="Jurick W.M.II."/>
            <person name="Stott K.A."/>
            <person name="Secor G.A."/>
            <person name="Thomma B.P.H.J."/>
            <person name="Van de Peer Y."/>
            <person name="Townsend C.A."/>
            <person name="Bolton M.D."/>
        </authorList>
    </citation>
    <scope>NUCLEOTIDE SEQUENCE [LARGE SCALE GENOMIC DNA]</scope>
    <source>
        <strain evidence="9">CBS538.71</strain>
    </source>
</reference>
<evidence type="ECO:0000313" key="8">
    <source>
        <dbReference type="EMBL" id="PPJ50150.1"/>
    </source>
</evidence>
<feature type="repeat" description="ANK" evidence="4">
    <location>
        <begin position="1146"/>
        <end position="1179"/>
    </location>
</feature>
<evidence type="ECO:0000259" key="7">
    <source>
        <dbReference type="PROSITE" id="PS51704"/>
    </source>
</evidence>
<evidence type="ECO:0008006" key="10">
    <source>
        <dbReference type="Google" id="ProtNLM"/>
    </source>
</evidence>
<dbReference type="SMART" id="SM00248">
    <property type="entry name" value="ANK"/>
    <property type="match status" value="7"/>
</dbReference>
<feature type="repeat" description="ANK" evidence="4">
    <location>
        <begin position="1047"/>
        <end position="1073"/>
    </location>
</feature>
<dbReference type="SUPFAM" id="SSF51695">
    <property type="entry name" value="PLC-like phosphodiesterases"/>
    <property type="match status" value="1"/>
</dbReference>
<feature type="region of interest" description="Disordered" evidence="5">
    <location>
        <begin position="308"/>
        <end position="331"/>
    </location>
</feature>
<keyword evidence="9" id="KW-1185">Reference proteome</keyword>
<feature type="compositionally biased region" description="Basic and acidic residues" evidence="5">
    <location>
        <begin position="267"/>
        <end position="277"/>
    </location>
</feature>
<proteinExistence type="predicted"/>
<dbReference type="PROSITE" id="PS51704">
    <property type="entry name" value="GP_PDE"/>
    <property type="match status" value="1"/>
</dbReference>